<sequence>NYTLEFYYRFNWVPRYENSFYMAYNKTLNFL</sequence>
<gene>
    <name evidence="1" type="ORF">S03H2_73130</name>
</gene>
<organism evidence="1">
    <name type="scientific">marine sediment metagenome</name>
    <dbReference type="NCBI Taxonomy" id="412755"/>
    <lineage>
        <taxon>unclassified sequences</taxon>
        <taxon>metagenomes</taxon>
        <taxon>ecological metagenomes</taxon>
    </lineage>
</organism>
<dbReference type="AlphaFoldDB" id="X1JTK9"/>
<proteinExistence type="predicted"/>
<accession>X1JTK9</accession>
<feature type="non-terminal residue" evidence="1">
    <location>
        <position position="1"/>
    </location>
</feature>
<feature type="non-terminal residue" evidence="1">
    <location>
        <position position="31"/>
    </location>
</feature>
<protein>
    <submittedName>
        <fullName evidence="1">Uncharacterized protein</fullName>
    </submittedName>
</protein>
<dbReference type="EMBL" id="BARU01049933">
    <property type="protein sequence ID" value="GAH97417.1"/>
    <property type="molecule type" value="Genomic_DNA"/>
</dbReference>
<evidence type="ECO:0000313" key="1">
    <source>
        <dbReference type="EMBL" id="GAH97417.1"/>
    </source>
</evidence>
<name>X1JTK9_9ZZZZ</name>
<comment type="caution">
    <text evidence="1">The sequence shown here is derived from an EMBL/GenBank/DDBJ whole genome shotgun (WGS) entry which is preliminary data.</text>
</comment>
<reference evidence="1" key="1">
    <citation type="journal article" date="2014" name="Front. Microbiol.">
        <title>High frequency of phylogenetically diverse reductive dehalogenase-homologous genes in deep subseafloor sedimentary metagenomes.</title>
        <authorList>
            <person name="Kawai M."/>
            <person name="Futagami T."/>
            <person name="Toyoda A."/>
            <person name="Takaki Y."/>
            <person name="Nishi S."/>
            <person name="Hori S."/>
            <person name="Arai W."/>
            <person name="Tsubouchi T."/>
            <person name="Morono Y."/>
            <person name="Uchiyama I."/>
            <person name="Ito T."/>
            <person name="Fujiyama A."/>
            <person name="Inagaki F."/>
            <person name="Takami H."/>
        </authorList>
    </citation>
    <scope>NUCLEOTIDE SEQUENCE</scope>
    <source>
        <strain evidence="1">Expedition CK06-06</strain>
    </source>
</reference>